<accession>A0A6M3IR00</accession>
<dbReference type="AlphaFoldDB" id="A0A6M3IR00"/>
<proteinExistence type="predicted"/>
<dbReference type="EMBL" id="MT141390">
    <property type="protein sequence ID" value="QJA59956.1"/>
    <property type="molecule type" value="Genomic_DNA"/>
</dbReference>
<reference evidence="1" key="1">
    <citation type="submission" date="2020-03" db="EMBL/GenBank/DDBJ databases">
        <title>The deep terrestrial virosphere.</title>
        <authorList>
            <person name="Holmfeldt K."/>
            <person name="Nilsson E."/>
            <person name="Simone D."/>
            <person name="Lopez-Fernandez M."/>
            <person name="Wu X."/>
            <person name="de Brujin I."/>
            <person name="Lundin D."/>
            <person name="Andersson A."/>
            <person name="Bertilsson S."/>
            <person name="Dopson M."/>
        </authorList>
    </citation>
    <scope>NUCLEOTIDE SEQUENCE</scope>
    <source>
        <strain evidence="1">MM415B01218</strain>
    </source>
</reference>
<organism evidence="1">
    <name type="scientific">viral metagenome</name>
    <dbReference type="NCBI Taxonomy" id="1070528"/>
    <lineage>
        <taxon>unclassified sequences</taxon>
        <taxon>metagenomes</taxon>
        <taxon>organismal metagenomes</taxon>
    </lineage>
</organism>
<sequence length="228" mass="27045">MRLISYMNEQLKANTVDDVLAIVQKDCKQAITQFRKNRYLLYRGTTSIGDNLIVKKTLKKNRIPQDIQRGTHKILDKFFFEIFGWKARSDSVICTNNIYNAENYGDYAYIVFPIGRFRCIWYPNSPDFIENIPTYCEFDNITNDREMENLRNHYNKYEKDDDKIEIETISEFRIKILNKLKSIVKNCKTGDLNRISDDNVEIMMNCKEYYLINQKIEGRPLDAILKTN</sequence>
<protein>
    <submittedName>
        <fullName evidence="1">Uncharacterized protein</fullName>
    </submittedName>
</protein>
<name>A0A6M3IR00_9ZZZZ</name>
<gene>
    <name evidence="1" type="ORF">MM415B01218_0015</name>
</gene>
<evidence type="ECO:0000313" key="1">
    <source>
        <dbReference type="EMBL" id="QJA59956.1"/>
    </source>
</evidence>